<gene>
    <name evidence="1" type="ORF">AVEN_132522_1</name>
</gene>
<comment type="caution">
    <text evidence="1">The sequence shown here is derived from an EMBL/GenBank/DDBJ whole genome shotgun (WGS) entry which is preliminary data.</text>
</comment>
<dbReference type="OrthoDB" id="6437484at2759"/>
<reference evidence="1 2" key="1">
    <citation type="journal article" date="2019" name="Sci. Rep.">
        <title>Orb-weaving spider Araneus ventricosus genome elucidates the spidroin gene catalogue.</title>
        <authorList>
            <person name="Kono N."/>
            <person name="Nakamura H."/>
            <person name="Ohtoshi R."/>
            <person name="Moran D.A.P."/>
            <person name="Shinohara A."/>
            <person name="Yoshida Y."/>
            <person name="Fujiwara M."/>
            <person name="Mori M."/>
            <person name="Tomita M."/>
            <person name="Arakawa K."/>
        </authorList>
    </citation>
    <scope>NUCLEOTIDE SEQUENCE [LARGE SCALE GENOMIC DNA]</scope>
</reference>
<sequence>MDCYKVLRLHPKASSDDIEKAANRMMAIWNPSDYDNDYRGVALCVVDNIKKAKRILMDPLQRMKHDMELNEAICKWDKQSRCPRVEIVSDAGLPGSYDRPWVNSHYRLDEQETNADHNLKDIKGIKMPDGNVESLAFSEINNDSKYEQYLTSTPNNDKRHEMGGFQNVSNIQLNSVSNGMSSYPQINIDVLKESFEVNDTLFSNKSEDLNMNMFDLNDAIIFNETEYDHEFSEVNFVGISNPAVNKVDHLESMFDKISISPAFTKPTENYITNGFNREEDCSTLEEENDVEILQRTILKNGSKATEHSNLIKCQAFEIEYSLCVPKLCNQQSLRNVFGNIKSRIPMDSSGFSNSAKSLFKHTNYSEKFPDLEFIAENNYDCIKDNLPYDYLDDTLKFKFSSSEPIKGNNDEKAEIYSESYKDFIEYESVMGKETCTNLTNSELFLSNELIKNYGLIDELNKDCPKISASVNKQNDSLTHFNKEYCDNKEKAEFSGDALSMEVNVSIKSLKDSSDLDLKTTTNNIQVKNSNGCKSTTNNIFQDNRSKNLFSLDISDVEVGTSRNEFLELPCGKILKCDSSLKTKTSTHLITKEEPQIWSGVAKSSYSEEDLTKTISALFTLLLRPKHFRFMHNNSFF</sequence>
<dbReference type="Gene3D" id="1.10.287.110">
    <property type="entry name" value="DnaJ domain"/>
    <property type="match status" value="1"/>
</dbReference>
<name>A0A4Y2VM42_ARAVE</name>
<dbReference type="AlphaFoldDB" id="A0A4Y2VM42"/>
<dbReference type="SUPFAM" id="SSF46565">
    <property type="entry name" value="Chaperone J-domain"/>
    <property type="match status" value="1"/>
</dbReference>
<dbReference type="Proteomes" id="UP000499080">
    <property type="component" value="Unassembled WGS sequence"/>
</dbReference>
<dbReference type="EMBL" id="BGPR01048657">
    <property type="protein sequence ID" value="GBO25682.1"/>
    <property type="molecule type" value="Genomic_DNA"/>
</dbReference>
<organism evidence="1 2">
    <name type="scientific">Araneus ventricosus</name>
    <name type="common">Orbweaver spider</name>
    <name type="synonym">Epeira ventricosa</name>
    <dbReference type="NCBI Taxonomy" id="182803"/>
    <lineage>
        <taxon>Eukaryota</taxon>
        <taxon>Metazoa</taxon>
        <taxon>Ecdysozoa</taxon>
        <taxon>Arthropoda</taxon>
        <taxon>Chelicerata</taxon>
        <taxon>Arachnida</taxon>
        <taxon>Araneae</taxon>
        <taxon>Araneomorphae</taxon>
        <taxon>Entelegynae</taxon>
        <taxon>Araneoidea</taxon>
        <taxon>Araneidae</taxon>
        <taxon>Araneus</taxon>
    </lineage>
</organism>
<accession>A0A4Y2VM42</accession>
<evidence type="ECO:0000313" key="1">
    <source>
        <dbReference type="EMBL" id="GBO25682.1"/>
    </source>
</evidence>
<protein>
    <recommendedName>
        <fullName evidence="3">J domain-containing protein</fullName>
    </recommendedName>
</protein>
<keyword evidence="2" id="KW-1185">Reference proteome</keyword>
<evidence type="ECO:0000313" key="2">
    <source>
        <dbReference type="Proteomes" id="UP000499080"/>
    </source>
</evidence>
<proteinExistence type="predicted"/>
<evidence type="ECO:0008006" key="3">
    <source>
        <dbReference type="Google" id="ProtNLM"/>
    </source>
</evidence>
<dbReference type="InterPro" id="IPR036869">
    <property type="entry name" value="J_dom_sf"/>
</dbReference>